<dbReference type="PANTHER" id="PTHR10489:SF953">
    <property type="entry name" value="APELIN RECEPTOR"/>
    <property type="match status" value="1"/>
</dbReference>
<keyword evidence="10" id="KW-0325">Glycoprotein</keyword>
<reference evidence="17" key="1">
    <citation type="submission" date="2025-08" db="UniProtKB">
        <authorList>
            <consortium name="Ensembl"/>
        </authorList>
    </citation>
    <scope>IDENTIFICATION</scope>
</reference>
<dbReference type="CTD" id="793710"/>
<keyword evidence="18" id="KW-1185">Reference proteome</keyword>
<dbReference type="SUPFAM" id="SSF81321">
    <property type="entry name" value="Family A G protein-coupled receptor-like"/>
    <property type="match status" value="1"/>
</dbReference>
<dbReference type="GO" id="GO:0060182">
    <property type="term" value="F:apelin receptor activity"/>
    <property type="evidence" value="ECO:0007669"/>
    <property type="project" value="Ensembl"/>
</dbReference>
<evidence type="ECO:0000256" key="6">
    <source>
        <dbReference type="ARBA" id="ARBA00023040"/>
    </source>
</evidence>
<evidence type="ECO:0000256" key="12">
    <source>
        <dbReference type="ARBA" id="ARBA00023224"/>
    </source>
</evidence>
<feature type="domain" description="G-protein coupled receptors family 1 profile" evidence="16">
    <location>
        <begin position="46"/>
        <end position="372"/>
    </location>
</feature>
<feature type="compositionally biased region" description="Polar residues" evidence="14">
    <location>
        <begin position="67"/>
        <end position="83"/>
    </location>
</feature>
<dbReference type="Pfam" id="PF00001">
    <property type="entry name" value="7tm_1"/>
    <property type="match status" value="1"/>
</dbReference>
<dbReference type="GO" id="GO:0009897">
    <property type="term" value="C:external side of plasma membrane"/>
    <property type="evidence" value="ECO:0007669"/>
    <property type="project" value="TreeGrafter"/>
</dbReference>
<dbReference type="InterPro" id="IPR017452">
    <property type="entry name" value="GPCR_Rhodpsn_7TM"/>
</dbReference>
<keyword evidence="8" id="KW-1015">Disulfide bond</keyword>
<dbReference type="GO" id="GO:0006955">
    <property type="term" value="P:immune response"/>
    <property type="evidence" value="ECO:0007669"/>
    <property type="project" value="TreeGrafter"/>
</dbReference>
<evidence type="ECO:0000256" key="10">
    <source>
        <dbReference type="ARBA" id="ARBA00023180"/>
    </source>
</evidence>
<feature type="transmembrane region" description="Helical" evidence="15">
    <location>
        <begin position="266"/>
        <end position="285"/>
    </location>
</feature>
<feature type="region of interest" description="Disordered" evidence="14">
    <location>
        <begin position="406"/>
        <end position="442"/>
    </location>
</feature>
<protein>
    <submittedName>
        <fullName evidence="17">Apelin receptor 2</fullName>
    </submittedName>
</protein>
<evidence type="ECO:0000313" key="18">
    <source>
        <dbReference type="Proteomes" id="UP000694557"/>
    </source>
</evidence>
<dbReference type="GO" id="GO:0016493">
    <property type="term" value="F:C-C chemokine receptor activity"/>
    <property type="evidence" value="ECO:0007669"/>
    <property type="project" value="TreeGrafter"/>
</dbReference>
<reference evidence="17" key="2">
    <citation type="submission" date="2025-09" db="UniProtKB">
        <authorList>
            <consortium name="Ensembl"/>
        </authorList>
    </citation>
    <scope>IDENTIFICATION</scope>
</reference>
<dbReference type="Ensembl" id="ENSOKIT00005025338.1">
    <property type="protein sequence ID" value="ENSOKIP00005023891.1"/>
    <property type="gene ID" value="ENSOKIG00005010472.1"/>
</dbReference>
<keyword evidence="3" id="KW-1003">Cell membrane</keyword>
<dbReference type="Proteomes" id="UP000694557">
    <property type="component" value="Unassembled WGS sequence"/>
</dbReference>
<dbReference type="PROSITE" id="PS50262">
    <property type="entry name" value="G_PROTEIN_RECEP_F1_2"/>
    <property type="match status" value="1"/>
</dbReference>
<evidence type="ECO:0000256" key="7">
    <source>
        <dbReference type="ARBA" id="ARBA00023136"/>
    </source>
</evidence>
<keyword evidence="5 15" id="KW-1133">Transmembrane helix</keyword>
<comment type="subcellular location">
    <subcellularLocation>
        <location evidence="1">Cell membrane</location>
    </subcellularLocation>
</comment>
<feature type="transmembrane region" description="Helical" evidence="15">
    <location>
        <begin position="95"/>
        <end position="115"/>
    </location>
</feature>
<name>A0A8C7DN89_ONCKI</name>
<proteinExistence type="inferred from homology"/>
<evidence type="ECO:0000256" key="1">
    <source>
        <dbReference type="ARBA" id="ARBA00004236"/>
    </source>
</evidence>
<keyword evidence="4 13" id="KW-0812">Transmembrane</keyword>
<feature type="transmembrane region" description="Helical" evidence="15">
    <location>
        <begin position="306"/>
        <end position="325"/>
    </location>
</feature>
<evidence type="ECO:0000256" key="4">
    <source>
        <dbReference type="ARBA" id="ARBA00022692"/>
    </source>
</evidence>
<evidence type="ECO:0000256" key="13">
    <source>
        <dbReference type="RuleBase" id="RU000688"/>
    </source>
</evidence>
<evidence type="ECO:0000256" key="9">
    <source>
        <dbReference type="ARBA" id="ARBA00023170"/>
    </source>
</evidence>
<feature type="region of interest" description="Disordered" evidence="14">
    <location>
        <begin position="65"/>
        <end position="88"/>
    </location>
</feature>
<evidence type="ECO:0000256" key="14">
    <source>
        <dbReference type="SAM" id="MobiDB-lite"/>
    </source>
</evidence>
<dbReference type="InterPro" id="IPR050119">
    <property type="entry name" value="CCR1-9-like"/>
</dbReference>
<dbReference type="KEGG" id="oki:109885708"/>
<evidence type="ECO:0000313" key="17">
    <source>
        <dbReference type="Ensembl" id="ENSOKIP00005023891.1"/>
    </source>
</evidence>
<feature type="compositionally biased region" description="Basic and acidic residues" evidence="14">
    <location>
        <begin position="423"/>
        <end position="442"/>
    </location>
</feature>
<dbReference type="GO" id="GO:0019957">
    <property type="term" value="F:C-C chemokine binding"/>
    <property type="evidence" value="ECO:0007669"/>
    <property type="project" value="TreeGrafter"/>
</dbReference>
<feature type="transmembrane region" description="Helical" evidence="15">
    <location>
        <begin position="135"/>
        <end position="153"/>
    </location>
</feature>
<keyword evidence="12 13" id="KW-0807">Transducer</keyword>
<organism evidence="17 18">
    <name type="scientific">Oncorhynchus kisutch</name>
    <name type="common">Coho salmon</name>
    <name type="synonym">Salmo kisutch</name>
    <dbReference type="NCBI Taxonomy" id="8019"/>
    <lineage>
        <taxon>Eukaryota</taxon>
        <taxon>Metazoa</taxon>
        <taxon>Chordata</taxon>
        <taxon>Craniata</taxon>
        <taxon>Vertebrata</taxon>
        <taxon>Euteleostomi</taxon>
        <taxon>Actinopterygii</taxon>
        <taxon>Neopterygii</taxon>
        <taxon>Teleostei</taxon>
        <taxon>Protacanthopterygii</taxon>
        <taxon>Salmoniformes</taxon>
        <taxon>Salmonidae</taxon>
        <taxon>Salmoninae</taxon>
        <taxon>Oncorhynchus</taxon>
    </lineage>
</organism>
<evidence type="ECO:0000259" key="16">
    <source>
        <dbReference type="PROSITE" id="PS50262"/>
    </source>
</evidence>
<keyword evidence="11" id="KW-0306">Gastrulation</keyword>
<evidence type="ECO:0000256" key="8">
    <source>
        <dbReference type="ARBA" id="ARBA00023157"/>
    </source>
</evidence>
<gene>
    <name evidence="17" type="primary">APLNR</name>
    <name evidence="17" type="synonym">aplnr2</name>
</gene>
<dbReference type="GeneTree" id="ENSGT01130000278303"/>
<feature type="transmembrane region" description="Helical" evidence="15">
    <location>
        <begin position="35"/>
        <end position="55"/>
    </location>
</feature>
<accession>A0A8C7DN89</accession>
<dbReference type="PROSITE" id="PS00237">
    <property type="entry name" value="G_PROTEIN_RECEP_F1_1"/>
    <property type="match status" value="1"/>
</dbReference>
<dbReference type="InterPro" id="IPR000276">
    <property type="entry name" value="GPCR_Rhodpsn"/>
</dbReference>
<dbReference type="GO" id="GO:0019722">
    <property type="term" value="P:calcium-mediated signaling"/>
    <property type="evidence" value="ECO:0007669"/>
    <property type="project" value="TreeGrafter"/>
</dbReference>
<keyword evidence="2" id="KW-0217">Developmental protein</keyword>
<sequence length="442" mass="49370">MSDSELLPSASPSPPLFHQCDYREWRPTWVIIPSVYLLVFVLGSLGNGLVLWSYLDRPEGKPAGVGTCTNRRLQQSGRSSTPKLSDSSRSLTDSLIASLAAADLAFVVTLPLWAAHTALDYHWPFGKPLCQVSSYLVALNMYASVFSLTVLSMERYWVIAGRRRSSRAQGSGVCRAAWVVGSVWVVAGILALPALLLRTVREVDVGGQYEEDWQTAEEEEHSDHDHMPMFISSCMMDYSGLISAELEEDDREQAELLWTAALGLKSTLIGFLLPLIILLICYCSLGRLLSRHFGQGPRPDRRRQRRLLRVIVTLVLAFFLCWLPFHANKTLSMLVDLELLPYSCLFDWTLVAAHPYATCLGYVNSCLNPLLYACCDVAFRKRCRALLQWLWCRGRCGCGSPMTVNDDDNREQASRSSAIPSGTRKETGDGIEGKDDVRHGRD</sequence>
<keyword evidence="7 15" id="KW-0472">Membrane</keyword>
<dbReference type="AlphaFoldDB" id="A0A8C7DN89"/>
<dbReference type="PRINTS" id="PR00237">
    <property type="entry name" value="GPCRRHODOPSN"/>
</dbReference>
<dbReference type="GO" id="GO:0007369">
    <property type="term" value="P:gastrulation"/>
    <property type="evidence" value="ECO:0007669"/>
    <property type="project" value="UniProtKB-KW"/>
</dbReference>
<dbReference type="GO" id="GO:0007204">
    <property type="term" value="P:positive regulation of cytosolic calcium ion concentration"/>
    <property type="evidence" value="ECO:0007669"/>
    <property type="project" value="TreeGrafter"/>
</dbReference>
<keyword evidence="6 13" id="KW-0297">G-protein coupled receptor</keyword>
<evidence type="ECO:0000256" key="11">
    <source>
        <dbReference type="ARBA" id="ARBA00023218"/>
    </source>
</evidence>
<dbReference type="Gene3D" id="6.20.400.20">
    <property type="match status" value="1"/>
</dbReference>
<keyword evidence="9 13" id="KW-0675">Receptor</keyword>
<dbReference type="PANTHER" id="PTHR10489">
    <property type="entry name" value="CELL ADHESION MOLECULE"/>
    <property type="match status" value="1"/>
</dbReference>
<dbReference type="Gene3D" id="1.20.1070.10">
    <property type="entry name" value="Rhodopsin 7-helix transmembrane proteins"/>
    <property type="match status" value="1"/>
</dbReference>
<evidence type="ECO:0000256" key="15">
    <source>
        <dbReference type="SAM" id="Phobius"/>
    </source>
</evidence>
<dbReference type="GO" id="GO:0030593">
    <property type="term" value="P:neutrophil chemotaxis"/>
    <property type="evidence" value="ECO:0007669"/>
    <property type="project" value="TreeGrafter"/>
</dbReference>
<feature type="transmembrane region" description="Helical" evidence="15">
    <location>
        <begin position="173"/>
        <end position="196"/>
    </location>
</feature>
<evidence type="ECO:0000256" key="3">
    <source>
        <dbReference type="ARBA" id="ARBA00022475"/>
    </source>
</evidence>
<evidence type="ECO:0000256" key="2">
    <source>
        <dbReference type="ARBA" id="ARBA00022473"/>
    </source>
</evidence>
<comment type="similarity">
    <text evidence="13">Belongs to the G-protein coupled receptor 1 family.</text>
</comment>
<evidence type="ECO:0000256" key="5">
    <source>
        <dbReference type="ARBA" id="ARBA00022989"/>
    </source>
</evidence>